<dbReference type="AlphaFoldDB" id="C7ZPA5"/>
<dbReference type="VEuPathDB" id="FungiDB:NECHADRAFT_85651"/>
<keyword evidence="2" id="KW-1185">Reference proteome</keyword>
<dbReference type="Proteomes" id="UP000005206">
    <property type="component" value="Chromosome 10"/>
</dbReference>
<name>C7ZPA5_FUSV7</name>
<organism evidence="1 2">
    <name type="scientific">Fusarium vanettenii (strain ATCC MYA-4622 / CBS 123669 / FGSC 9596 / NRRL 45880 / 77-13-4)</name>
    <name type="common">Fusarium solani subsp. pisi</name>
    <dbReference type="NCBI Taxonomy" id="660122"/>
    <lineage>
        <taxon>Eukaryota</taxon>
        <taxon>Fungi</taxon>
        <taxon>Dikarya</taxon>
        <taxon>Ascomycota</taxon>
        <taxon>Pezizomycotina</taxon>
        <taxon>Sordariomycetes</taxon>
        <taxon>Hypocreomycetidae</taxon>
        <taxon>Hypocreales</taxon>
        <taxon>Nectriaceae</taxon>
        <taxon>Fusarium</taxon>
        <taxon>Fusarium solani species complex</taxon>
        <taxon>Fusarium vanettenii</taxon>
    </lineage>
</organism>
<dbReference type="OrthoDB" id="5095525at2759"/>
<gene>
    <name evidence="1" type="ORF">NECHADRAFT_85651</name>
</gene>
<evidence type="ECO:0000313" key="1">
    <source>
        <dbReference type="EMBL" id="EEU34316.1"/>
    </source>
</evidence>
<dbReference type="KEGG" id="nhe:NECHADRAFT_85651"/>
<dbReference type="HOGENOM" id="CLU_997793_0_0_1"/>
<reference evidence="1 2" key="1">
    <citation type="journal article" date="2009" name="PLoS Genet.">
        <title>The genome of Nectria haematococca: contribution of supernumerary chromosomes to gene expansion.</title>
        <authorList>
            <person name="Coleman J.J."/>
            <person name="Rounsley S.D."/>
            <person name="Rodriguez-Carres M."/>
            <person name="Kuo A."/>
            <person name="Wasmann C.C."/>
            <person name="Grimwood J."/>
            <person name="Schmutz J."/>
            <person name="Taga M."/>
            <person name="White G.J."/>
            <person name="Zhou S."/>
            <person name="Schwartz D.C."/>
            <person name="Freitag M."/>
            <person name="Ma L.J."/>
            <person name="Danchin E.G."/>
            <person name="Henrissat B."/>
            <person name="Coutinho P.M."/>
            <person name="Nelson D.R."/>
            <person name="Straney D."/>
            <person name="Napoli C.A."/>
            <person name="Barker B.M."/>
            <person name="Gribskov M."/>
            <person name="Rep M."/>
            <person name="Kroken S."/>
            <person name="Molnar I."/>
            <person name="Rensing C."/>
            <person name="Kennell J.C."/>
            <person name="Zamora J."/>
            <person name="Farman M.L."/>
            <person name="Selker E.U."/>
            <person name="Salamov A."/>
            <person name="Shapiro H."/>
            <person name="Pangilinan J."/>
            <person name="Lindquist E."/>
            <person name="Lamers C."/>
            <person name="Grigoriev I.V."/>
            <person name="Geiser D.M."/>
            <person name="Covert S.F."/>
            <person name="Temporini E."/>
            <person name="Vanetten H.D."/>
        </authorList>
    </citation>
    <scope>NUCLEOTIDE SEQUENCE [LARGE SCALE GENOMIC DNA]</scope>
    <source>
        <strain evidence="2">ATCC MYA-4622 / CBS 123669 / FGSC 9596 / NRRL 45880 / 77-13-4</strain>
    </source>
</reference>
<dbReference type="STRING" id="660122.C7ZPA5"/>
<dbReference type="RefSeq" id="XP_003040029.1">
    <property type="nucleotide sequence ID" value="XM_003039983.1"/>
</dbReference>
<dbReference type="InParanoid" id="C7ZPA5"/>
<sequence>MSGNVPHIFIAMDASRQPSSGCLWDVIYIAACEMAGVEIHKHTFFEYRAMVTQDRTHSSLKAMVGQVTDHSMWKALQRRESDGVDLVTIPLLKELFPRLLAKVPALVANMEDAVSKGYSPLYAITSHFSSLTVATKTKRQATEAPPTKVPPAKKQLSTCQSTHLQSDKHHASINKGNATKKGMLKSKYQAFMGSYTVQRILANRGKCPVTPEAAKALPRIDRIVGWHDASEGRRLSTDLCQFVVFRSKTASFGRPESYTYGRGLRMVIVHEWEARSLIG</sequence>
<evidence type="ECO:0000313" key="2">
    <source>
        <dbReference type="Proteomes" id="UP000005206"/>
    </source>
</evidence>
<accession>C7ZPA5</accession>
<dbReference type="GeneID" id="9677668"/>
<proteinExistence type="predicted"/>
<protein>
    <submittedName>
        <fullName evidence="1">Uncharacterized protein</fullName>
    </submittedName>
</protein>
<dbReference type="EMBL" id="GG698970">
    <property type="protein sequence ID" value="EEU34316.1"/>
    <property type="molecule type" value="Genomic_DNA"/>
</dbReference>